<proteinExistence type="predicted"/>
<comment type="caution">
    <text evidence="2">The sequence shown here is derived from an EMBL/GenBank/DDBJ whole genome shotgun (WGS) entry which is preliminary data.</text>
</comment>
<accession>A0A7W8JDU2</accession>
<feature type="region of interest" description="Disordered" evidence="1">
    <location>
        <begin position="2028"/>
        <end position="2074"/>
    </location>
</feature>
<evidence type="ECO:0000256" key="1">
    <source>
        <dbReference type="SAM" id="MobiDB-lite"/>
    </source>
</evidence>
<evidence type="ECO:0000313" key="2">
    <source>
        <dbReference type="EMBL" id="MBB5346191.1"/>
    </source>
</evidence>
<feature type="region of interest" description="Disordered" evidence="1">
    <location>
        <begin position="465"/>
        <end position="498"/>
    </location>
</feature>
<reference evidence="2 3" key="1">
    <citation type="submission" date="2020-08" db="EMBL/GenBank/DDBJ databases">
        <title>Genomic Encyclopedia of Type Strains, Phase IV (KMG-V): Genome sequencing to study the core and pangenomes of soil and plant-associated prokaryotes.</title>
        <authorList>
            <person name="Whitman W."/>
        </authorList>
    </citation>
    <scope>NUCLEOTIDE SEQUENCE [LARGE SCALE GENOMIC DNA]</scope>
    <source>
        <strain evidence="2 3">M8US30</strain>
    </source>
</reference>
<dbReference type="EMBL" id="JACHDZ010000010">
    <property type="protein sequence ID" value="MBB5346191.1"/>
    <property type="molecule type" value="Genomic_DNA"/>
</dbReference>
<sequence>MPRKSAEQGESASATRISRRSFLGMSASGSLAFALPRREQVEVVHRENEVHLLLNNVARWSVAGDEFGERARLFVHRGADATVVSLRDGELPGSGITADFDLAIGRGRMPDAEMRMANGLTVVGDAKAWLLRISPLQGRWDARSLAPGRAWQVVFQGRPARARLDADWGLDLEGVMDVSLAGLDTMRSERCSVSLLHACELLEEQKGNDATRWVFHRGDARWRVRLDGGSPAGASLDHEDEIFDELHVESVRTEQGSIHGALLRAHPARVTVATLRPANELITSSGERFTLPLTNLRMAMTMARADTERIVVSDEGSHEEWAHGREASYLIASVPGQPQLEWNLDTDEAAVGAAPMSVSVPVEDGCLTFHAEKRPHSFWHPAGWFAPLERLFGLFHTAIPLEYFSLPLERPDDMAIMRLTFQNLELRTWPSPKLCRVNKGVGKGKDAFITVILPGQDFAEEAFFRSSPENPKPSVGAQEMDQLPGKPTDPKAAQKEVDKDLGRIDDETERWPAEKFAAKETKFVYRIPDGMDHIPFTAASMMTWTAWELQVADVAKTDAEKNRPKIAQPDNVTQIEMPWKLILSPHEKAKWSSRAMLPKQDPTKPVELWSMRFYPEGDAGSAGTDAKHPPTIPLRAIWSDDYRPVDNPTCRADATQAWPPFPDPPVRMALSPSDRNQIVHLTSNWRMPRRATYCKSGSIDNFDTPRPFEAEHMLMTSMGGYLKGKGIWDPLKIDENHALTIEEWDHTSSLGHPSADVVSYAGFLMPFGLRATLIKETKREADNWAKPPGSNRVTAAEHQRYYVKVAKQEIAPGRFGVPYAGREMSWTVLANSFTTLPLNDAESIDQPGHAGTKQTWSLFWPMVMGKLVQFPVSLHDVASGSVTLGMPMAFVGVDVAQTSPAGGASVSAKTAVDFYNAGGPGIDTRDVVEFGGARLAFAPPLVGGDTDLLVQRVFFQAQLSNEAPHELYRENLPYFYPYIDWAEVRSSSVDRISAPVDATRVQIPAMYLDSGFDPKGNPGEVFVQAISSTELSFGRQGRVDQSGGLVSPDVLLAGFSRKAGPVGGRPAIGRQGRRPAIGGQGGTIEQFGAGRFDPVEFFGGLESAKILGGIKLSSVIAAIAPDVASNLEKAPKMLEEAAYEVGAAELRLADVITAFQADSHVLPIATLLSNEADAVAVAAIPVRNAVNSATAPGIAEGTRLATAILAYSNALGRLLSKPDQIGQEWIREFVERTLPLNALLAAASQQFDAVRAALLEQIKSVLPLGDALKLLKDNLADAVINVAIQVSESQPAQNVQRTLRQLAPEFVALLDLMPVATDLKAQVGALVDSATSVDQIPRNLERINAALSDVDQITMRLTGTQLAVSVPTMPKIMDKLQSAFVQVWIRVVDAAGVDAVEKAAELLCSGTAEEDARNLLQATRRLRKSVMVLVNAGRQWPSAPADPRSRLQMVVTLMEAQRDILAAMADIQGVANRYLSLGDSKDLLKAVDALSTAASVARSLANANDPLSEAFDAAVKAVLAQPEVQVFVAGKYADLITARTQLQGMWQSAQTNLAIQVQVYANAVDFVSVMNAPLEFLAYSPDLGKDANAFLNALAKVPAIDSTLSDKLKAPVKQIAAPWASLIAKVNTPIANNEGLEFARKSVIQMFGQAMQNVTTGFADVDTQKTLAETLHAMRELVAAVIALYDTVRKQIGSISNAAPVLIAAGRAKLNELLANPPFPTTYKVSFDWHPDLRAFEPVFLLRDGADMTITAQAVLKLALASIGSSAPPLSTSFEIEATLKDFSINLIGSPSFVILNVDSLTFKAKDGAKPDVRLLLDSVKFGEDMGFVKELAALLNPKSGPFIELIDGGVRAGYRFAVETQPVGCFILSGLRFEVAAALPFNGDPMRCIFQISSQQEPFLLSSGIYGGGGFLGLQLGLDGVELLEGALEFGLVGAMSVGPISGRGFIVAGIYFSIAKNDSKVCGFVHAHGYMDIFGFITLTLDVYVSVCYESKGGSVYGEANVSIHIKIAFFSKAFNFTTRQKFAGNGGGSAQRNLSPKMHNPSRIETNPHPEESQDEAQQPARNAAPLFPEKQEWDRYIAQFVD</sequence>
<organism evidence="2 3">
    <name type="scientific">Tunturiibacter lichenicola</name>
    <dbReference type="NCBI Taxonomy" id="2051959"/>
    <lineage>
        <taxon>Bacteria</taxon>
        <taxon>Pseudomonadati</taxon>
        <taxon>Acidobacteriota</taxon>
        <taxon>Terriglobia</taxon>
        <taxon>Terriglobales</taxon>
        <taxon>Acidobacteriaceae</taxon>
        <taxon>Tunturiibacter</taxon>
    </lineage>
</organism>
<protein>
    <submittedName>
        <fullName evidence="2">Uncharacterized protein</fullName>
    </submittedName>
</protein>
<gene>
    <name evidence="2" type="ORF">HDF10_004201</name>
</gene>
<dbReference type="Proteomes" id="UP000569092">
    <property type="component" value="Unassembled WGS sequence"/>
</dbReference>
<evidence type="ECO:0000313" key="3">
    <source>
        <dbReference type="Proteomes" id="UP000569092"/>
    </source>
</evidence>
<feature type="compositionally biased region" description="Basic and acidic residues" evidence="1">
    <location>
        <begin position="488"/>
        <end position="498"/>
    </location>
</feature>
<name>A0A7W8JDU2_9BACT</name>